<sequence>MSHRIEIIIPAGLEGLARAEAQRIAGIRLDPPGESGVISATMRGPLPALFDIRCAISVFLVRSFAIPRPRALLGDEHFRAVTAMIDTVRRLHPANTFQTLFLSAAGAESSVLRRFKHELSERLGLALGEEDGDLVLRLRPSRDRAGWDVLVRLTPRPLATRPWRVCNREGALNGPVAHAMALLSKPRASDRVLNVGCGSGTLLIERLLTGPAAQAIGCDTDPEALACAYRNLAAAGLSHKVTLHDWDAQQLPLPPASVDVVLADLPFGHLVGSHASNVMLYPALLREAARVTRLDGCAVIISHEVRLMERTLAELPEWQLEQHLRVDLGGLYPRIFVLRRVAQA</sequence>
<dbReference type="GO" id="GO:0030488">
    <property type="term" value="P:tRNA methylation"/>
    <property type="evidence" value="ECO:0007669"/>
    <property type="project" value="TreeGrafter"/>
</dbReference>
<dbReference type="Pfam" id="PF01170">
    <property type="entry name" value="UPF0020"/>
    <property type="match status" value="1"/>
</dbReference>
<gene>
    <name evidence="2" type="ORF">A6A03_06050</name>
</gene>
<dbReference type="GO" id="GO:0016423">
    <property type="term" value="F:tRNA (guanine) methyltransferase activity"/>
    <property type="evidence" value="ECO:0007669"/>
    <property type="project" value="TreeGrafter"/>
</dbReference>
<name>A0A178LTD9_9CHLR</name>
<accession>A0A178LTD9</accession>
<protein>
    <submittedName>
        <fullName evidence="2">RNA methyltransferase</fullName>
    </submittedName>
</protein>
<dbReference type="CDD" id="cd02440">
    <property type="entry name" value="AdoMet_MTases"/>
    <property type="match status" value="1"/>
</dbReference>
<dbReference type="AlphaFoldDB" id="A0A178LTD9"/>
<dbReference type="OrthoDB" id="9791556at2"/>
<dbReference type="InterPro" id="IPR029063">
    <property type="entry name" value="SAM-dependent_MTases_sf"/>
</dbReference>
<keyword evidence="3" id="KW-1185">Reference proteome</keyword>
<dbReference type="Gene3D" id="3.40.50.150">
    <property type="entry name" value="Vaccinia Virus protein VP39"/>
    <property type="match status" value="1"/>
</dbReference>
<dbReference type="EMBL" id="LWQS01000125">
    <property type="protein sequence ID" value="OAN36310.1"/>
    <property type="molecule type" value="Genomic_DNA"/>
</dbReference>
<dbReference type="RefSeq" id="WP_066791628.1">
    <property type="nucleotide sequence ID" value="NZ_LWQS01000125.1"/>
</dbReference>
<keyword evidence="2" id="KW-0489">Methyltransferase</keyword>
<dbReference type="PANTHER" id="PTHR14911:SF13">
    <property type="entry name" value="TRNA (GUANINE(6)-N2)-METHYLTRANSFERASE THUMP3"/>
    <property type="match status" value="1"/>
</dbReference>
<dbReference type="SUPFAM" id="SSF53335">
    <property type="entry name" value="S-adenosyl-L-methionine-dependent methyltransferases"/>
    <property type="match status" value="1"/>
</dbReference>
<reference evidence="2 3" key="1">
    <citation type="submission" date="2016-04" db="EMBL/GenBank/DDBJ databases">
        <title>Chloroflexus islandicus sp. nov., a thermophilic filamentous anoxygenic phototrophic bacterium from geyser Strokkur (Iceland).</title>
        <authorList>
            <person name="Gaisin V.A."/>
            <person name="Kalashnikov A.M."/>
            <person name="Sukhacheva M.V."/>
            <person name="Grouzdev D.S."/>
            <person name="Ivanov T.M."/>
            <person name="Kuznetsov B."/>
            <person name="Gorlenko V.M."/>
        </authorList>
    </citation>
    <scope>NUCLEOTIDE SEQUENCE [LARGE SCALE GENOMIC DNA]</scope>
    <source>
        <strain evidence="3">isl-2</strain>
    </source>
</reference>
<dbReference type="Proteomes" id="UP000078287">
    <property type="component" value="Unassembled WGS sequence"/>
</dbReference>
<proteinExistence type="predicted"/>
<dbReference type="InterPro" id="IPR000241">
    <property type="entry name" value="RlmKL-like_Mtase"/>
</dbReference>
<dbReference type="PANTHER" id="PTHR14911">
    <property type="entry name" value="THUMP DOMAIN-CONTAINING"/>
    <property type="match status" value="1"/>
</dbReference>
<keyword evidence="2" id="KW-0808">Transferase</keyword>
<organism evidence="2 3">
    <name type="scientific">Chloroflexus islandicus</name>
    <dbReference type="NCBI Taxonomy" id="1707952"/>
    <lineage>
        <taxon>Bacteria</taxon>
        <taxon>Bacillati</taxon>
        <taxon>Chloroflexota</taxon>
        <taxon>Chloroflexia</taxon>
        <taxon>Chloroflexales</taxon>
        <taxon>Chloroflexineae</taxon>
        <taxon>Chloroflexaceae</taxon>
        <taxon>Chloroflexus</taxon>
    </lineage>
</organism>
<dbReference type="STRING" id="1707952.A6A03_06050"/>
<evidence type="ECO:0000259" key="1">
    <source>
        <dbReference type="Pfam" id="PF01170"/>
    </source>
</evidence>
<comment type="caution">
    <text evidence="2">The sequence shown here is derived from an EMBL/GenBank/DDBJ whole genome shotgun (WGS) entry which is preliminary data.</text>
</comment>
<evidence type="ECO:0000313" key="2">
    <source>
        <dbReference type="EMBL" id="OAN36310.1"/>
    </source>
</evidence>
<evidence type="ECO:0000313" key="3">
    <source>
        <dbReference type="Proteomes" id="UP000078287"/>
    </source>
</evidence>
<feature type="domain" description="Ribosomal RNA large subunit methyltransferase K/L-like methyltransferase" evidence="1">
    <location>
        <begin position="161"/>
        <end position="332"/>
    </location>
</feature>